<keyword evidence="1" id="KW-1133">Transmembrane helix</keyword>
<evidence type="ECO:0000313" key="4">
    <source>
        <dbReference type="Proteomes" id="UP000217448"/>
    </source>
</evidence>
<reference evidence="3" key="1">
    <citation type="submission" date="2017-09" db="EMBL/GenBank/DDBJ databases">
        <title>Yangia sp. SAOS 153D whole genome sequencing.</title>
        <authorList>
            <person name="Verma A."/>
            <person name="Krishnamurthi S."/>
        </authorList>
    </citation>
    <scope>NUCLEOTIDE SEQUENCE [LARGE SCALE GENOMIC DNA]</scope>
    <source>
        <strain evidence="3">SAOS 153D</strain>
    </source>
</reference>
<sequence length="74" mass="8186">MTERPSYEPFACAPALRLEAHERLSALQIAALEDRLARLELVLERLEKRLWLAVYGVAAGLLAQALQGLSIMAP</sequence>
<dbReference type="EMBL" id="NTHN02000053">
    <property type="protein sequence ID" value="MCT4372712.1"/>
    <property type="molecule type" value="Genomic_DNA"/>
</dbReference>
<evidence type="ECO:0008006" key="5">
    <source>
        <dbReference type="Google" id="ProtNLM"/>
    </source>
</evidence>
<protein>
    <recommendedName>
        <fullName evidence="5">Gene transfer agent protein</fullName>
    </recommendedName>
</protein>
<keyword evidence="1" id="KW-0812">Transmembrane</keyword>
<comment type="caution">
    <text evidence="3">The sequence shown here is derived from an EMBL/GenBank/DDBJ whole genome shotgun (WGS) entry which is preliminary data.</text>
</comment>
<feature type="transmembrane region" description="Helical" evidence="1">
    <location>
        <begin position="50"/>
        <end position="73"/>
    </location>
</feature>
<proteinExistence type="predicted"/>
<keyword evidence="4" id="KW-1185">Reference proteome</keyword>
<evidence type="ECO:0000313" key="3">
    <source>
        <dbReference type="EMBL" id="PBD18253.1"/>
    </source>
</evidence>
<gene>
    <name evidence="2" type="ORF">CLG85_021355</name>
    <name evidence="3" type="ORF">CLG85_15800</name>
</gene>
<name>A0A2A3JSX3_9RHOB</name>
<organism evidence="3">
    <name type="scientific">Alloyangia mangrovi</name>
    <dbReference type="NCBI Taxonomy" id="1779329"/>
    <lineage>
        <taxon>Bacteria</taxon>
        <taxon>Pseudomonadati</taxon>
        <taxon>Pseudomonadota</taxon>
        <taxon>Alphaproteobacteria</taxon>
        <taxon>Rhodobacterales</taxon>
        <taxon>Roseobacteraceae</taxon>
        <taxon>Alloyangia</taxon>
    </lineage>
</organism>
<accession>A0A2A3JSX3</accession>
<dbReference type="OrthoDB" id="7873894at2"/>
<reference evidence="4" key="2">
    <citation type="submission" date="2023-07" db="EMBL/GenBank/DDBJ databases">
        <title>Yangia mangrovi SAOS 153D genome.</title>
        <authorList>
            <person name="Verma A."/>
            <person name="Pal Y."/>
            <person name="Sundharam S."/>
            <person name="Bisht B."/>
            <person name="Srinivasan K."/>
        </authorList>
    </citation>
    <scope>NUCLEOTIDE SEQUENCE [LARGE SCALE GENOMIC DNA]</scope>
    <source>
        <strain evidence="4">SAOS 153D</strain>
    </source>
</reference>
<dbReference type="EMBL" id="NTHN01000262">
    <property type="protein sequence ID" value="PBD18253.1"/>
    <property type="molecule type" value="Genomic_DNA"/>
</dbReference>
<dbReference type="RefSeq" id="WP_095883122.1">
    <property type="nucleotide sequence ID" value="NZ_NTHN02000053.1"/>
</dbReference>
<dbReference type="Proteomes" id="UP000217448">
    <property type="component" value="Unassembled WGS sequence"/>
</dbReference>
<dbReference type="AlphaFoldDB" id="A0A2A3JSX3"/>
<evidence type="ECO:0000256" key="1">
    <source>
        <dbReference type="SAM" id="Phobius"/>
    </source>
</evidence>
<keyword evidence="1" id="KW-0472">Membrane</keyword>
<reference evidence="2" key="3">
    <citation type="submission" date="2024-05" db="EMBL/GenBank/DDBJ databases">
        <title>Yangia mangrovi SAOS 153D genome.</title>
        <authorList>
            <person name="Verma A."/>
            <person name="Pal Y."/>
            <person name="Sundharam S."/>
            <person name="Bisht B."/>
            <person name="Srinivasan K."/>
        </authorList>
    </citation>
    <scope>NUCLEOTIDE SEQUENCE</scope>
    <source>
        <strain evidence="2">SAOS 153D</strain>
    </source>
</reference>
<evidence type="ECO:0000313" key="2">
    <source>
        <dbReference type="EMBL" id="MCT4372712.1"/>
    </source>
</evidence>